<evidence type="ECO:0000313" key="8">
    <source>
        <dbReference type="Proteomes" id="UP000001401"/>
    </source>
</evidence>
<dbReference type="PANTHER" id="PTHR43133:SF60">
    <property type="entry name" value="RNA POLYMERASE SIGMA FACTOR SIGV"/>
    <property type="match status" value="1"/>
</dbReference>
<evidence type="ECO:0000256" key="3">
    <source>
        <dbReference type="ARBA" id="ARBA00023082"/>
    </source>
</evidence>
<feature type="domain" description="RNA polymerase sigma factor 70 region 4 type 2" evidence="6">
    <location>
        <begin position="111"/>
        <end position="163"/>
    </location>
</feature>
<dbReference type="eggNOG" id="COG1595">
    <property type="taxonomic scope" value="Bacteria"/>
</dbReference>
<dbReference type="AlphaFoldDB" id="E6U0S4"/>
<dbReference type="OrthoDB" id="9794508at2"/>
<dbReference type="CDD" id="cd06171">
    <property type="entry name" value="Sigma70_r4"/>
    <property type="match status" value="1"/>
</dbReference>
<dbReference type="GO" id="GO:0003677">
    <property type="term" value="F:DNA binding"/>
    <property type="evidence" value="ECO:0007669"/>
    <property type="project" value="InterPro"/>
</dbReference>
<dbReference type="GO" id="GO:0006352">
    <property type="term" value="P:DNA-templated transcription initiation"/>
    <property type="evidence" value="ECO:0007669"/>
    <property type="project" value="InterPro"/>
</dbReference>
<keyword evidence="8" id="KW-1185">Reference proteome</keyword>
<evidence type="ECO:0000259" key="5">
    <source>
        <dbReference type="Pfam" id="PF04542"/>
    </source>
</evidence>
<dbReference type="HOGENOM" id="CLU_047691_3_1_9"/>
<organism evidence="7 8">
    <name type="scientific">Evansella cellulosilytica (strain ATCC 21833 / DSM 2522 / FERM P-1141 / JCM 9156 / N-4)</name>
    <name type="common">Bacillus cellulosilyticus</name>
    <dbReference type="NCBI Taxonomy" id="649639"/>
    <lineage>
        <taxon>Bacteria</taxon>
        <taxon>Bacillati</taxon>
        <taxon>Bacillota</taxon>
        <taxon>Bacilli</taxon>
        <taxon>Bacillales</taxon>
        <taxon>Bacillaceae</taxon>
        <taxon>Evansella</taxon>
    </lineage>
</organism>
<keyword evidence="4" id="KW-0804">Transcription</keyword>
<dbReference type="InterPro" id="IPR013249">
    <property type="entry name" value="RNA_pol_sigma70_r4_t2"/>
</dbReference>
<evidence type="ECO:0000256" key="1">
    <source>
        <dbReference type="ARBA" id="ARBA00010641"/>
    </source>
</evidence>
<dbReference type="InterPro" id="IPR007627">
    <property type="entry name" value="RNA_pol_sigma70_r2"/>
</dbReference>
<keyword evidence="2" id="KW-0805">Transcription regulation</keyword>
<feature type="domain" description="RNA polymerase sigma-70 region 2" evidence="5">
    <location>
        <begin position="16"/>
        <end position="77"/>
    </location>
</feature>
<accession>E6U0S4</accession>
<dbReference type="STRING" id="649639.Bcell_0844"/>
<dbReference type="KEGG" id="bco:Bcell_0844"/>
<dbReference type="RefSeq" id="WP_013487463.1">
    <property type="nucleotide sequence ID" value="NC_014829.1"/>
</dbReference>
<evidence type="ECO:0000256" key="4">
    <source>
        <dbReference type="ARBA" id="ARBA00023163"/>
    </source>
</evidence>
<dbReference type="NCBIfam" id="NF006930">
    <property type="entry name" value="PRK09415.1"/>
    <property type="match status" value="1"/>
</dbReference>
<name>E6U0S4_EVAC2</name>
<dbReference type="NCBIfam" id="TIGR02937">
    <property type="entry name" value="sigma70-ECF"/>
    <property type="match status" value="1"/>
</dbReference>
<reference evidence="7 8" key="1">
    <citation type="submission" date="2010-12" db="EMBL/GenBank/DDBJ databases">
        <title>Complete sequence of Bacillus cellulosilyticus DSM 2522.</title>
        <authorList>
            <consortium name="US DOE Joint Genome Institute"/>
            <person name="Lucas S."/>
            <person name="Copeland A."/>
            <person name="Lapidus A."/>
            <person name="Cheng J.-F."/>
            <person name="Bruce D."/>
            <person name="Goodwin L."/>
            <person name="Pitluck S."/>
            <person name="Chertkov O."/>
            <person name="Detter J.C."/>
            <person name="Han C."/>
            <person name="Tapia R."/>
            <person name="Land M."/>
            <person name="Hauser L."/>
            <person name="Jeffries C."/>
            <person name="Kyrpides N."/>
            <person name="Ivanova N."/>
            <person name="Mikhailova N."/>
            <person name="Brumm P."/>
            <person name="Mead D."/>
            <person name="Woyke T."/>
        </authorList>
    </citation>
    <scope>NUCLEOTIDE SEQUENCE [LARGE SCALE GENOMIC DNA]</scope>
    <source>
        <strain evidence="8">ATCC 21833 / DSM 2522 / FERM P-1141 / JCM 9156 / N-4</strain>
    </source>
</reference>
<dbReference type="InterPro" id="IPR013325">
    <property type="entry name" value="RNA_pol_sigma_r2"/>
</dbReference>
<evidence type="ECO:0000259" key="6">
    <source>
        <dbReference type="Pfam" id="PF08281"/>
    </source>
</evidence>
<dbReference type="InterPro" id="IPR036388">
    <property type="entry name" value="WH-like_DNA-bd_sf"/>
</dbReference>
<keyword evidence="3" id="KW-0731">Sigma factor</keyword>
<dbReference type="Proteomes" id="UP000001401">
    <property type="component" value="Chromosome"/>
</dbReference>
<dbReference type="SUPFAM" id="SSF88946">
    <property type="entry name" value="Sigma2 domain of RNA polymerase sigma factors"/>
    <property type="match status" value="1"/>
</dbReference>
<dbReference type="InterPro" id="IPR013324">
    <property type="entry name" value="RNA_pol_sigma_r3/r4-like"/>
</dbReference>
<dbReference type="PANTHER" id="PTHR43133">
    <property type="entry name" value="RNA POLYMERASE ECF-TYPE SIGMA FACTO"/>
    <property type="match status" value="1"/>
</dbReference>
<dbReference type="Gene3D" id="1.10.1740.10">
    <property type="match status" value="1"/>
</dbReference>
<dbReference type="InterPro" id="IPR014284">
    <property type="entry name" value="RNA_pol_sigma-70_dom"/>
</dbReference>
<comment type="similarity">
    <text evidence="1">Belongs to the sigma-70 factor family. ECF subfamily.</text>
</comment>
<evidence type="ECO:0000313" key="7">
    <source>
        <dbReference type="EMBL" id="ADU29122.1"/>
    </source>
</evidence>
<protein>
    <submittedName>
        <fullName evidence="7">RNA polymerase, sigma-24 subunit, ECF subfamily</fullName>
    </submittedName>
</protein>
<dbReference type="SUPFAM" id="SSF88659">
    <property type="entry name" value="Sigma3 and sigma4 domains of RNA polymerase sigma factors"/>
    <property type="match status" value="1"/>
</dbReference>
<dbReference type="EMBL" id="CP002394">
    <property type="protein sequence ID" value="ADU29122.1"/>
    <property type="molecule type" value="Genomic_DNA"/>
</dbReference>
<dbReference type="Gene3D" id="1.10.10.10">
    <property type="entry name" value="Winged helix-like DNA-binding domain superfamily/Winged helix DNA-binding domain"/>
    <property type="match status" value="1"/>
</dbReference>
<proteinExistence type="inferred from homology"/>
<dbReference type="GO" id="GO:0016987">
    <property type="term" value="F:sigma factor activity"/>
    <property type="evidence" value="ECO:0007669"/>
    <property type="project" value="UniProtKB-KW"/>
</dbReference>
<dbReference type="Pfam" id="PF04542">
    <property type="entry name" value="Sigma70_r2"/>
    <property type="match status" value="1"/>
</dbReference>
<dbReference type="InterPro" id="IPR039425">
    <property type="entry name" value="RNA_pol_sigma-70-like"/>
</dbReference>
<gene>
    <name evidence="7" type="ordered locus">Bcell_0844</name>
</gene>
<sequence>MNKEERDQFLEEVMVAHGSELVRLAFTYVKNIEAAKDLVQNTFIKCYERIDHFRYEAQIKTWLYRITINECKDYLKSWSYRTEKAVDFLQTTVKAIRPSVEEEWLVKSDRQQMKRIVLSLPTNYREVIYLYYYQSLKIEEIATVCSLNENTVKTRLRRAKQKLKEKLEEVHVHG</sequence>
<evidence type="ECO:0000256" key="2">
    <source>
        <dbReference type="ARBA" id="ARBA00023015"/>
    </source>
</evidence>
<dbReference type="Pfam" id="PF08281">
    <property type="entry name" value="Sigma70_r4_2"/>
    <property type="match status" value="1"/>
</dbReference>